<gene>
    <name evidence="1" type="ORF">RM190_04975</name>
</gene>
<name>A0ABU3EAF6_9RHOB</name>
<dbReference type="RefSeq" id="WP_311758306.1">
    <property type="nucleotide sequence ID" value="NZ_JAVRQI010000003.1"/>
</dbReference>
<sequence>MRPVDTLPPLNLWTHDDTQQSWRYLEAQTPVDFTQTLNGVGYAGEILLLVCGQTKYRYALTLDADGYISVTIPAADSKVLKTCRRIDASFQITITAPVPELSLIWSGPVVVTEVAQ</sequence>
<comment type="caution">
    <text evidence="1">The sequence shown here is derived from an EMBL/GenBank/DDBJ whole genome shotgun (WGS) entry which is preliminary data.</text>
</comment>
<evidence type="ECO:0000313" key="1">
    <source>
        <dbReference type="EMBL" id="MDT1061202.1"/>
    </source>
</evidence>
<reference evidence="2" key="1">
    <citation type="submission" date="2023-07" db="EMBL/GenBank/DDBJ databases">
        <title>Characterization of two Paracoccaceae strains isolated from Phycosphere and proposal of Xinfangfangia lacusdiani sp. nov.</title>
        <authorList>
            <person name="Deng Y."/>
            <person name="Zhang Y.Q."/>
        </authorList>
    </citation>
    <scope>NUCLEOTIDE SEQUENCE [LARGE SCALE GENOMIC DNA]</scope>
    <source>
        <strain evidence="2">CPCC 101403</strain>
    </source>
</reference>
<dbReference type="EMBL" id="JAVRQI010000003">
    <property type="protein sequence ID" value="MDT1061202.1"/>
    <property type="molecule type" value="Genomic_DNA"/>
</dbReference>
<evidence type="ECO:0000313" key="2">
    <source>
        <dbReference type="Proteomes" id="UP001251085"/>
    </source>
</evidence>
<protein>
    <submittedName>
        <fullName evidence="1">Uncharacterized protein</fullName>
    </submittedName>
</protein>
<accession>A0ABU3EAF6</accession>
<proteinExistence type="predicted"/>
<dbReference type="Proteomes" id="UP001251085">
    <property type="component" value="Unassembled WGS sequence"/>
</dbReference>
<keyword evidence="2" id="KW-1185">Reference proteome</keyword>
<organism evidence="1 2">
    <name type="scientific">Paracoccus broussonetiae</name>
    <dbReference type="NCBI Taxonomy" id="3075834"/>
    <lineage>
        <taxon>Bacteria</taxon>
        <taxon>Pseudomonadati</taxon>
        <taxon>Pseudomonadota</taxon>
        <taxon>Alphaproteobacteria</taxon>
        <taxon>Rhodobacterales</taxon>
        <taxon>Paracoccaceae</taxon>
        <taxon>Paracoccus</taxon>
    </lineage>
</organism>